<dbReference type="RefSeq" id="WP_404676221.1">
    <property type="nucleotide sequence ID" value="NZ_JBJDOT010000034.1"/>
</dbReference>
<protein>
    <submittedName>
        <fullName evidence="3">Anthranilate synthase component II</fullName>
    </submittedName>
</protein>
<dbReference type="InterPro" id="IPR017926">
    <property type="entry name" value="GATASE"/>
</dbReference>
<dbReference type="Proteomes" id="UP001620262">
    <property type="component" value="Unassembled WGS sequence"/>
</dbReference>
<dbReference type="CDD" id="cd01743">
    <property type="entry name" value="GATase1_Anthranilate_Synthase"/>
    <property type="match status" value="1"/>
</dbReference>
<sequence>MLLMIDNYDSFTYNLVHYIAELGQDVKVVRNDEITLEEIVALAPDGIIISPGPFGPEQAGISCEVISHFAEIIPILGVCLGHQSIAHVFGAEVIKADTPKHGKCSPIHHDGTGIFAGLPSPLTVARYHSLTVSLPLPICLEVTAMTESNNGEIAQIMAIKHTTLPIYGMQFHPESIASQSGKAMLKNWINEIGIAASNKTKKLGHAA</sequence>
<keyword evidence="1" id="KW-0315">Glutamine amidotransferase</keyword>
<proteinExistence type="predicted"/>
<reference evidence="3 4" key="1">
    <citation type="submission" date="2024-11" db="EMBL/GenBank/DDBJ databases">
        <title>The Natural Products Discovery Center: Release of the First 8490 Sequenced Strains for Exploring Actinobacteria Biosynthetic Diversity.</title>
        <authorList>
            <person name="Kalkreuter E."/>
            <person name="Kautsar S.A."/>
            <person name="Yang D."/>
            <person name="Bader C.D."/>
            <person name="Teijaro C.N."/>
            <person name="Fluegel L."/>
            <person name="Davis C.M."/>
            <person name="Simpson J.R."/>
            <person name="Lauterbach L."/>
            <person name="Steele A.D."/>
            <person name="Gui C."/>
            <person name="Meng S."/>
            <person name="Li G."/>
            <person name="Viehrig K."/>
            <person name="Ye F."/>
            <person name="Su P."/>
            <person name="Kiefer A.F."/>
            <person name="Nichols A."/>
            <person name="Cepeda A.J."/>
            <person name="Yan W."/>
            <person name="Fan B."/>
            <person name="Jiang Y."/>
            <person name="Adhikari A."/>
            <person name="Zheng C.-J."/>
            <person name="Schuster L."/>
            <person name="Cowan T.M."/>
            <person name="Smanski M.J."/>
            <person name="Chevrette M.G."/>
            <person name="De Carvalho L.P.S."/>
            <person name="Shen B."/>
        </authorList>
    </citation>
    <scope>NUCLEOTIDE SEQUENCE [LARGE SCALE GENOMIC DNA]</scope>
    <source>
        <strain evidence="3 4">NPDC078403</strain>
    </source>
</reference>
<evidence type="ECO:0000259" key="2">
    <source>
        <dbReference type="Pfam" id="PF00117"/>
    </source>
</evidence>
<organism evidence="3 4">
    <name type="scientific">Pseudoalteromonas rhizosphaerae</name>
    <dbReference type="NCBI Taxonomy" id="2518973"/>
    <lineage>
        <taxon>Bacteria</taxon>
        <taxon>Pseudomonadati</taxon>
        <taxon>Pseudomonadota</taxon>
        <taxon>Gammaproteobacteria</taxon>
        <taxon>Alteromonadales</taxon>
        <taxon>Pseudoalteromonadaceae</taxon>
        <taxon>Pseudoalteromonas</taxon>
    </lineage>
</organism>
<dbReference type="PRINTS" id="PR00099">
    <property type="entry name" value="CPSGATASE"/>
</dbReference>
<dbReference type="InterPro" id="IPR050472">
    <property type="entry name" value="Anth_synth/Amidotransfase"/>
</dbReference>
<evidence type="ECO:0000313" key="4">
    <source>
        <dbReference type="Proteomes" id="UP001620262"/>
    </source>
</evidence>
<accession>A0ABW8L277</accession>
<dbReference type="SUPFAM" id="SSF52317">
    <property type="entry name" value="Class I glutamine amidotransferase-like"/>
    <property type="match status" value="1"/>
</dbReference>
<dbReference type="PRINTS" id="PR00096">
    <property type="entry name" value="GATASE"/>
</dbReference>
<gene>
    <name evidence="3" type="ORF">ACI2JU_19105</name>
</gene>
<dbReference type="Pfam" id="PF00117">
    <property type="entry name" value="GATase"/>
    <property type="match status" value="1"/>
</dbReference>
<dbReference type="EMBL" id="JBJDOT010000034">
    <property type="protein sequence ID" value="MFK3865959.1"/>
    <property type="molecule type" value="Genomic_DNA"/>
</dbReference>
<dbReference type="PRINTS" id="PR00097">
    <property type="entry name" value="ANTSNTHASEII"/>
</dbReference>
<dbReference type="PROSITE" id="PS51273">
    <property type="entry name" value="GATASE_TYPE_1"/>
    <property type="match status" value="1"/>
</dbReference>
<dbReference type="Gene3D" id="3.40.50.880">
    <property type="match status" value="1"/>
</dbReference>
<dbReference type="InterPro" id="IPR029062">
    <property type="entry name" value="Class_I_gatase-like"/>
</dbReference>
<keyword evidence="4" id="KW-1185">Reference proteome</keyword>
<dbReference type="NCBIfam" id="TIGR00566">
    <property type="entry name" value="trpG_papA"/>
    <property type="match status" value="1"/>
</dbReference>
<comment type="caution">
    <text evidence="3">The sequence shown here is derived from an EMBL/GenBank/DDBJ whole genome shotgun (WGS) entry which is preliminary data.</text>
</comment>
<dbReference type="InterPro" id="IPR006221">
    <property type="entry name" value="TrpG/PapA_dom"/>
</dbReference>
<dbReference type="PANTHER" id="PTHR43418:SF4">
    <property type="entry name" value="MULTIFUNCTIONAL TRYPTOPHAN BIOSYNTHESIS PROTEIN"/>
    <property type="match status" value="1"/>
</dbReference>
<name>A0ABW8L277_9GAMM</name>
<evidence type="ECO:0000256" key="1">
    <source>
        <dbReference type="ARBA" id="ARBA00022962"/>
    </source>
</evidence>
<dbReference type="PANTHER" id="PTHR43418">
    <property type="entry name" value="MULTIFUNCTIONAL TRYPTOPHAN BIOSYNTHESIS PROTEIN-RELATED"/>
    <property type="match status" value="1"/>
</dbReference>
<evidence type="ECO:0000313" key="3">
    <source>
        <dbReference type="EMBL" id="MFK3865959.1"/>
    </source>
</evidence>
<feature type="domain" description="Glutamine amidotransferase" evidence="2">
    <location>
        <begin position="3"/>
        <end position="189"/>
    </location>
</feature>